<name>A0A9N7UGI9_PLEPL</name>
<keyword evidence="2" id="KW-1185">Reference proteome</keyword>
<dbReference type="EMBL" id="CADEAL010001172">
    <property type="protein sequence ID" value="CAB1429806.1"/>
    <property type="molecule type" value="Genomic_DNA"/>
</dbReference>
<dbReference type="AlphaFoldDB" id="A0A9N7UGI9"/>
<organism evidence="1 2">
    <name type="scientific">Pleuronectes platessa</name>
    <name type="common">European plaice</name>
    <dbReference type="NCBI Taxonomy" id="8262"/>
    <lineage>
        <taxon>Eukaryota</taxon>
        <taxon>Metazoa</taxon>
        <taxon>Chordata</taxon>
        <taxon>Craniata</taxon>
        <taxon>Vertebrata</taxon>
        <taxon>Euteleostomi</taxon>
        <taxon>Actinopterygii</taxon>
        <taxon>Neopterygii</taxon>
        <taxon>Teleostei</taxon>
        <taxon>Neoteleostei</taxon>
        <taxon>Acanthomorphata</taxon>
        <taxon>Carangaria</taxon>
        <taxon>Pleuronectiformes</taxon>
        <taxon>Pleuronectoidei</taxon>
        <taxon>Pleuronectidae</taxon>
        <taxon>Pleuronectes</taxon>
    </lineage>
</organism>
<feature type="non-terminal residue" evidence="1">
    <location>
        <position position="107"/>
    </location>
</feature>
<sequence length="107" mass="11508">MRQREQARCGTSELQGGLSWRLTAWKVGGTGGFRCLGLYGWCRGWLALGPVNGTLQLPSVCVSLCQMLRPVVGSENATATSHLAQRRLPPTAAHQTGSTTHSTCLRV</sequence>
<protein>
    <submittedName>
        <fullName evidence="1">Uncharacterized protein</fullName>
    </submittedName>
</protein>
<comment type="caution">
    <text evidence="1">The sequence shown here is derived from an EMBL/GenBank/DDBJ whole genome shotgun (WGS) entry which is preliminary data.</text>
</comment>
<proteinExistence type="predicted"/>
<accession>A0A9N7UGI9</accession>
<dbReference type="Proteomes" id="UP001153269">
    <property type="component" value="Unassembled WGS sequence"/>
</dbReference>
<evidence type="ECO:0000313" key="2">
    <source>
        <dbReference type="Proteomes" id="UP001153269"/>
    </source>
</evidence>
<reference evidence="1" key="1">
    <citation type="submission" date="2020-03" db="EMBL/GenBank/DDBJ databases">
        <authorList>
            <person name="Weist P."/>
        </authorList>
    </citation>
    <scope>NUCLEOTIDE SEQUENCE</scope>
</reference>
<gene>
    <name evidence="1" type="ORF">PLEPLA_LOCUS17786</name>
</gene>
<evidence type="ECO:0000313" key="1">
    <source>
        <dbReference type="EMBL" id="CAB1429806.1"/>
    </source>
</evidence>